<sequence length="474" mass="51048">MLVCRNHLPLWIFVLLICYLQLWDTVSSDLLLVSPPTPSLTQASSVGNTVLGAVVLVCRAPEGPGGTLFRLHRVKKLVDTMTFPSETQEAQFTVRVREDSAREVLYCCLYQNSQGMYSPYSHYLTLKQQGVASPRAPPPPSLPLLPPLLSVDPAGGQVKQGQTLSFHCSLPTPHSQQSPKPEAFLLLRTAKATGHSMGSSMVHPQASLVSHSTAQTGAFHLGPVRGGEGGSYTCLYQVTVPRQGPANSTASHPVLVTVTELLPVPTLSLQSQAGEWALVCTGSPAFPGARFSLYHLGSTFPDATRSAPATRHRALFALSSLPAQDGPLSDHYQCQYSSLLGAEWSHSERSPLLAVPRVIDKTTISSPSSPGLTGVDWPLVLGSLSVVVLFFIVLVGVGVAVQRKVKVIAEEKRKREGALLWAKLHSEDHVLDLTLKRVSITSQEWGNDDSAAETAFSRSPPWRTLSTFGNTPSS</sequence>
<feature type="domain" description="Immunoglobulin" evidence="4">
    <location>
        <begin position="153"/>
        <end position="259"/>
    </location>
</feature>
<accession>A0A8U0Q1U0</accession>
<keyword evidence="5" id="KW-1185">Reference proteome</keyword>
<evidence type="ECO:0000256" key="3">
    <source>
        <dbReference type="SAM" id="SignalP"/>
    </source>
</evidence>
<dbReference type="RefSeq" id="XP_038835200.1">
    <property type="nucleotide sequence ID" value="XM_038979272.1"/>
</dbReference>
<evidence type="ECO:0000256" key="2">
    <source>
        <dbReference type="SAM" id="Phobius"/>
    </source>
</evidence>
<dbReference type="SUPFAM" id="SSF48726">
    <property type="entry name" value="Immunoglobulin"/>
    <property type="match status" value="1"/>
</dbReference>
<organism evidence="5 6">
    <name type="scientific">Salvelinus namaycush</name>
    <name type="common">Lake trout</name>
    <name type="synonym">Salmo namaycush</name>
    <dbReference type="NCBI Taxonomy" id="8040"/>
    <lineage>
        <taxon>Eukaryota</taxon>
        <taxon>Metazoa</taxon>
        <taxon>Chordata</taxon>
        <taxon>Craniata</taxon>
        <taxon>Vertebrata</taxon>
        <taxon>Euteleostomi</taxon>
        <taxon>Actinopterygii</taxon>
        <taxon>Neopterygii</taxon>
        <taxon>Teleostei</taxon>
        <taxon>Protacanthopterygii</taxon>
        <taxon>Salmoniformes</taxon>
        <taxon>Salmonidae</taxon>
        <taxon>Salmoninae</taxon>
        <taxon>Salvelinus</taxon>
    </lineage>
</organism>
<dbReference type="InterPro" id="IPR036179">
    <property type="entry name" value="Ig-like_dom_sf"/>
</dbReference>
<name>A0A8U0Q1U0_SALNM</name>
<evidence type="ECO:0000259" key="4">
    <source>
        <dbReference type="SMART" id="SM00409"/>
    </source>
</evidence>
<dbReference type="Gene3D" id="2.60.40.10">
    <property type="entry name" value="Immunoglobulins"/>
    <property type="match status" value="2"/>
</dbReference>
<feature type="transmembrane region" description="Helical" evidence="2">
    <location>
        <begin position="377"/>
        <end position="401"/>
    </location>
</feature>
<dbReference type="KEGG" id="snh:120032988"/>
<feature type="compositionally biased region" description="Polar residues" evidence="1">
    <location>
        <begin position="464"/>
        <end position="474"/>
    </location>
</feature>
<dbReference type="PANTHER" id="PTHR36859:SF1">
    <property type="entry name" value="PROTEIN HIDE1"/>
    <property type="match status" value="1"/>
</dbReference>
<feature type="signal peptide" evidence="3">
    <location>
        <begin position="1"/>
        <end position="28"/>
    </location>
</feature>
<keyword evidence="2" id="KW-0472">Membrane</keyword>
<feature type="region of interest" description="Disordered" evidence="1">
    <location>
        <begin position="447"/>
        <end position="474"/>
    </location>
</feature>
<dbReference type="Proteomes" id="UP000808372">
    <property type="component" value="Chromosome 39"/>
</dbReference>
<keyword evidence="3" id="KW-0732">Signal</keyword>
<gene>
    <name evidence="6" type="primary">LOC120032988</name>
</gene>
<evidence type="ECO:0000313" key="6">
    <source>
        <dbReference type="RefSeq" id="XP_038835200.1"/>
    </source>
</evidence>
<proteinExistence type="predicted"/>
<evidence type="ECO:0000313" key="5">
    <source>
        <dbReference type="Proteomes" id="UP000808372"/>
    </source>
</evidence>
<keyword evidence="2" id="KW-1133">Transmembrane helix</keyword>
<dbReference type="InterPro" id="IPR040438">
    <property type="entry name" value="HIDE1"/>
</dbReference>
<dbReference type="InterPro" id="IPR013783">
    <property type="entry name" value="Ig-like_fold"/>
</dbReference>
<keyword evidence="2" id="KW-0812">Transmembrane</keyword>
<evidence type="ECO:0000256" key="1">
    <source>
        <dbReference type="SAM" id="MobiDB-lite"/>
    </source>
</evidence>
<dbReference type="SMART" id="SM00409">
    <property type="entry name" value="IG"/>
    <property type="match status" value="1"/>
</dbReference>
<dbReference type="GeneID" id="120032988"/>
<dbReference type="AlphaFoldDB" id="A0A8U0Q1U0"/>
<dbReference type="InterPro" id="IPR003599">
    <property type="entry name" value="Ig_sub"/>
</dbReference>
<feature type="chain" id="PRO_5035809156" evidence="3">
    <location>
        <begin position="29"/>
        <end position="474"/>
    </location>
</feature>
<reference evidence="6" key="1">
    <citation type="submission" date="2025-08" db="UniProtKB">
        <authorList>
            <consortium name="RefSeq"/>
        </authorList>
    </citation>
    <scope>IDENTIFICATION</scope>
    <source>
        <tissue evidence="6">White muscle</tissue>
    </source>
</reference>
<protein>
    <submittedName>
        <fullName evidence="6">Uncharacterized protein LOC120032988</fullName>
    </submittedName>
</protein>
<dbReference type="PANTHER" id="PTHR36859">
    <property type="entry name" value="PROTEIN HIDE1"/>
    <property type="match status" value="1"/>
</dbReference>